<dbReference type="RefSeq" id="WP_170196562.1">
    <property type="nucleotide sequence ID" value="NZ_JABBNB010000030.1"/>
</dbReference>
<protein>
    <submittedName>
        <fullName evidence="3">Transcriptional regulator</fullName>
    </submittedName>
</protein>
<keyword evidence="4" id="KW-1185">Reference proteome</keyword>
<dbReference type="SMART" id="SM00862">
    <property type="entry name" value="Trans_reg_C"/>
    <property type="match status" value="1"/>
</dbReference>
<dbReference type="Proteomes" id="UP000550729">
    <property type="component" value="Unassembled WGS sequence"/>
</dbReference>
<dbReference type="EMBL" id="JABBNB010000030">
    <property type="protein sequence ID" value="NMO04059.1"/>
    <property type="molecule type" value="Genomic_DNA"/>
</dbReference>
<evidence type="ECO:0000313" key="3">
    <source>
        <dbReference type="EMBL" id="NMO04059.1"/>
    </source>
</evidence>
<dbReference type="GO" id="GO:0003677">
    <property type="term" value="F:DNA binding"/>
    <property type="evidence" value="ECO:0007669"/>
    <property type="project" value="UniProtKB-KW"/>
</dbReference>
<dbReference type="GO" id="GO:0006355">
    <property type="term" value="P:regulation of DNA-templated transcription"/>
    <property type="evidence" value="ECO:0007669"/>
    <property type="project" value="InterPro"/>
</dbReference>
<evidence type="ECO:0000256" key="1">
    <source>
        <dbReference type="ARBA" id="ARBA00023125"/>
    </source>
</evidence>
<keyword evidence="1" id="KW-0238">DNA-binding</keyword>
<sequence>MGDAASAVRAAYEKLRSGGTPNDPGVRTIVRESWSRSVLRGVDPARQHPGGATMSAAEFQAYRQAHPMSAARTLVRSLMLDDIADTGVVVALTDEHGRLLWVEGDRSARDEAARIDFVEGAIWSEDAVGTNAPGVALAVDRGVQIVGAEHFTESVQEFNCAAAPVHDPITGHVIGVVDVTGGRAAAAPFALAAVRSVVAAVERELRSPSVDLADPRVFARATAELRVLGGDPYTWIPADGSVSQLSRRHAEILTLLQAHPEGMNTEQLAMALAEDGVDAVTVRAEISRLRRDLGADIIASRPYRLGVDVESDWHKVQVQVRAGLPLSSAIDALGRGGLLADSIAPGIVDLFEELREDIRSRAISSRDVAALTRWTESVHGREDLEAWQALARRLGADHPDRALVTGRIRVLDRRLSR</sequence>
<evidence type="ECO:0000313" key="4">
    <source>
        <dbReference type="Proteomes" id="UP000550729"/>
    </source>
</evidence>
<dbReference type="InterPro" id="IPR003018">
    <property type="entry name" value="GAF"/>
</dbReference>
<accession>A0A848L051</accession>
<gene>
    <name evidence="3" type="ORF">HH308_22855</name>
</gene>
<dbReference type="InterPro" id="IPR029016">
    <property type="entry name" value="GAF-like_dom_sf"/>
</dbReference>
<dbReference type="Gene3D" id="3.30.450.40">
    <property type="match status" value="1"/>
</dbReference>
<proteinExistence type="predicted"/>
<dbReference type="InterPro" id="IPR001867">
    <property type="entry name" value="OmpR/PhoB-type_DNA-bd"/>
</dbReference>
<dbReference type="GO" id="GO:0000160">
    <property type="term" value="P:phosphorelay signal transduction system"/>
    <property type="evidence" value="ECO:0007669"/>
    <property type="project" value="InterPro"/>
</dbReference>
<dbReference type="Pfam" id="PF01590">
    <property type="entry name" value="GAF"/>
    <property type="match status" value="1"/>
</dbReference>
<reference evidence="3 4" key="1">
    <citation type="submission" date="2020-04" db="EMBL/GenBank/DDBJ databases">
        <title>Gordonia sp. nov. TBRC 11910.</title>
        <authorList>
            <person name="Suriyachadkun C."/>
        </authorList>
    </citation>
    <scope>NUCLEOTIDE SEQUENCE [LARGE SCALE GENOMIC DNA]</scope>
    <source>
        <strain evidence="3 4">TBRC 11910</strain>
    </source>
</reference>
<name>A0A848L051_9ACTN</name>
<evidence type="ECO:0000259" key="2">
    <source>
        <dbReference type="SMART" id="SM00862"/>
    </source>
</evidence>
<feature type="domain" description="OmpR/PhoB-type" evidence="2">
    <location>
        <begin position="239"/>
        <end position="305"/>
    </location>
</feature>
<comment type="caution">
    <text evidence="3">The sequence shown here is derived from an EMBL/GenBank/DDBJ whole genome shotgun (WGS) entry which is preliminary data.</text>
</comment>
<organism evidence="3 4">
    <name type="scientific">Gordonia asplenii</name>
    <dbReference type="NCBI Taxonomy" id="2725283"/>
    <lineage>
        <taxon>Bacteria</taxon>
        <taxon>Bacillati</taxon>
        <taxon>Actinomycetota</taxon>
        <taxon>Actinomycetes</taxon>
        <taxon>Mycobacteriales</taxon>
        <taxon>Gordoniaceae</taxon>
        <taxon>Gordonia</taxon>
    </lineage>
</organism>
<dbReference type="AlphaFoldDB" id="A0A848L051"/>